<dbReference type="Proteomes" id="UP001482513">
    <property type="component" value="Unassembled WGS sequence"/>
</dbReference>
<comment type="caution">
    <text evidence="2">The sequence shown here is derived from an EMBL/GenBank/DDBJ whole genome shotgun (WGS) entry which is preliminary data.</text>
</comment>
<protein>
    <submittedName>
        <fullName evidence="2">Cupin domain-containing protein</fullName>
    </submittedName>
</protein>
<feature type="domain" description="Cupin type-2" evidence="1">
    <location>
        <begin position="40"/>
        <end position="107"/>
    </location>
</feature>
<dbReference type="InterPro" id="IPR011051">
    <property type="entry name" value="RmlC_Cupin_sf"/>
</dbReference>
<evidence type="ECO:0000313" key="3">
    <source>
        <dbReference type="Proteomes" id="UP001482513"/>
    </source>
</evidence>
<sequence length="111" mass="12374">MPPVPESGNLFQLPDPLPAAELFTVLFETPRLRIERILSTGQTTPPDEWYDQSQDEWVVLLQGSATLTYEDGASLALGPGDYVLIPAHRRHRVDFTSSEPPCVWLAIHSFG</sequence>
<dbReference type="EMBL" id="JAMPKX010000003">
    <property type="protein sequence ID" value="MEP0947252.1"/>
    <property type="molecule type" value="Genomic_DNA"/>
</dbReference>
<dbReference type="InterPro" id="IPR013096">
    <property type="entry name" value="Cupin_2"/>
</dbReference>
<gene>
    <name evidence="2" type="ORF">NC992_10250</name>
</gene>
<name>A0ABV0K5M2_9CYAN</name>
<evidence type="ECO:0000259" key="1">
    <source>
        <dbReference type="Pfam" id="PF07883"/>
    </source>
</evidence>
<dbReference type="CDD" id="cd06981">
    <property type="entry name" value="cupin_reut_a1446"/>
    <property type="match status" value="1"/>
</dbReference>
<dbReference type="Gene3D" id="2.60.120.10">
    <property type="entry name" value="Jelly Rolls"/>
    <property type="match status" value="1"/>
</dbReference>
<dbReference type="Pfam" id="PF07883">
    <property type="entry name" value="Cupin_2"/>
    <property type="match status" value="1"/>
</dbReference>
<reference evidence="2 3" key="1">
    <citation type="submission" date="2022-04" db="EMBL/GenBank/DDBJ databases">
        <title>Positive selection, recombination, and allopatry shape intraspecific diversity of widespread and dominant cyanobacteria.</title>
        <authorList>
            <person name="Wei J."/>
            <person name="Shu W."/>
            <person name="Hu C."/>
        </authorList>
    </citation>
    <scope>NUCLEOTIDE SEQUENCE [LARGE SCALE GENOMIC DNA]</scope>
    <source>
        <strain evidence="2 3">DQ-A4</strain>
    </source>
</reference>
<proteinExistence type="predicted"/>
<organism evidence="2 3">
    <name type="scientific">Leptolyngbya subtilissima DQ-A4</name>
    <dbReference type="NCBI Taxonomy" id="2933933"/>
    <lineage>
        <taxon>Bacteria</taxon>
        <taxon>Bacillati</taxon>
        <taxon>Cyanobacteriota</taxon>
        <taxon>Cyanophyceae</taxon>
        <taxon>Leptolyngbyales</taxon>
        <taxon>Leptolyngbyaceae</taxon>
        <taxon>Leptolyngbya group</taxon>
        <taxon>Leptolyngbya</taxon>
    </lineage>
</organism>
<accession>A0ABV0K5M2</accession>
<evidence type="ECO:0000313" key="2">
    <source>
        <dbReference type="EMBL" id="MEP0947252.1"/>
    </source>
</evidence>
<dbReference type="InterPro" id="IPR014710">
    <property type="entry name" value="RmlC-like_jellyroll"/>
</dbReference>
<dbReference type="RefSeq" id="WP_190701752.1">
    <property type="nucleotide sequence ID" value="NZ_JAMPKX010000003.1"/>
</dbReference>
<dbReference type="SUPFAM" id="SSF51182">
    <property type="entry name" value="RmlC-like cupins"/>
    <property type="match status" value="1"/>
</dbReference>
<keyword evidence="3" id="KW-1185">Reference proteome</keyword>